<protein>
    <submittedName>
        <fullName evidence="15">Hemolysin family protein</fullName>
    </submittedName>
</protein>
<dbReference type="Pfam" id="PF03471">
    <property type="entry name" value="CorC_HlyC"/>
    <property type="match status" value="1"/>
</dbReference>
<evidence type="ECO:0000256" key="9">
    <source>
        <dbReference type="PROSITE-ProRule" id="PRU00703"/>
    </source>
</evidence>
<dbReference type="InterPro" id="IPR000644">
    <property type="entry name" value="CBS_dom"/>
</dbReference>
<evidence type="ECO:0000256" key="7">
    <source>
        <dbReference type="ARBA" id="ARBA00023122"/>
    </source>
</evidence>
<dbReference type="RefSeq" id="WP_315572000.1">
    <property type="nucleotide sequence ID" value="NZ_CP118868.1"/>
</dbReference>
<feature type="compositionally biased region" description="Basic and acidic residues" evidence="11">
    <location>
        <begin position="527"/>
        <end position="543"/>
    </location>
</feature>
<dbReference type="SUPFAM" id="SSF54631">
    <property type="entry name" value="CBS-domain pair"/>
    <property type="match status" value="1"/>
</dbReference>
<dbReference type="InterPro" id="IPR005170">
    <property type="entry name" value="Transptr-assoc_dom"/>
</dbReference>
<evidence type="ECO:0000259" key="14">
    <source>
        <dbReference type="PROSITE" id="PS51846"/>
    </source>
</evidence>
<feature type="domain" description="CBS" evidence="13">
    <location>
        <begin position="302"/>
        <end position="359"/>
    </location>
</feature>
<keyword evidence="5" id="KW-0677">Repeat</keyword>
<keyword evidence="3" id="KW-1003">Cell membrane</keyword>
<feature type="domain" description="CNNM transmembrane" evidence="14">
    <location>
        <begin position="16"/>
        <end position="217"/>
    </location>
</feature>
<evidence type="ECO:0000313" key="15">
    <source>
        <dbReference type="EMBL" id="WEG35956.1"/>
    </source>
</evidence>
<evidence type="ECO:0000256" key="8">
    <source>
        <dbReference type="ARBA" id="ARBA00023136"/>
    </source>
</evidence>
<evidence type="ECO:0000256" key="5">
    <source>
        <dbReference type="ARBA" id="ARBA00022737"/>
    </source>
</evidence>
<proteinExistence type="inferred from homology"/>
<feature type="compositionally biased region" description="Basic and acidic residues" evidence="11">
    <location>
        <begin position="482"/>
        <end position="493"/>
    </location>
</feature>
<evidence type="ECO:0000256" key="10">
    <source>
        <dbReference type="PROSITE-ProRule" id="PRU01193"/>
    </source>
</evidence>
<comment type="similarity">
    <text evidence="2">Belongs to the UPF0053 family.</text>
</comment>
<dbReference type="Proteomes" id="UP001220478">
    <property type="component" value="Chromosome"/>
</dbReference>
<dbReference type="CDD" id="cd04590">
    <property type="entry name" value="CBS_pair_CorC_HlyC_assoc"/>
    <property type="match status" value="1"/>
</dbReference>
<dbReference type="InterPro" id="IPR051676">
    <property type="entry name" value="UPF0053_domain"/>
</dbReference>
<evidence type="ECO:0000256" key="6">
    <source>
        <dbReference type="ARBA" id="ARBA00022989"/>
    </source>
</evidence>
<keyword evidence="16" id="KW-1185">Reference proteome</keyword>
<dbReference type="SMART" id="SM00116">
    <property type="entry name" value="CBS"/>
    <property type="match status" value="2"/>
</dbReference>
<evidence type="ECO:0000256" key="12">
    <source>
        <dbReference type="SAM" id="Phobius"/>
    </source>
</evidence>
<feature type="transmembrane region" description="Helical" evidence="12">
    <location>
        <begin position="74"/>
        <end position="95"/>
    </location>
</feature>
<dbReference type="PROSITE" id="PS51371">
    <property type="entry name" value="CBS"/>
    <property type="match status" value="2"/>
</dbReference>
<evidence type="ECO:0000256" key="4">
    <source>
        <dbReference type="ARBA" id="ARBA00022692"/>
    </source>
</evidence>
<dbReference type="InterPro" id="IPR002550">
    <property type="entry name" value="CNNM"/>
</dbReference>
<reference evidence="15 16" key="1">
    <citation type="submission" date="2023-02" db="EMBL/GenBank/DDBJ databases">
        <title>Novel Oscillospiraceae bacterial genomes.</title>
        <authorList>
            <person name="Srinivasan S."/>
            <person name="Austin M.N."/>
            <person name="Fiedler T.L."/>
            <person name="Strenk S.M."/>
            <person name="Agnew K.J."/>
            <person name="Nagana Gowda G.A."/>
            <person name="Raftery D."/>
            <person name="Beamer M.A."/>
            <person name="Achilles S.L."/>
            <person name="Wiesenfeld H.C."/>
            <person name="Fredricks D.N."/>
            <person name="Hillier S.L."/>
        </authorList>
    </citation>
    <scope>NUCLEOTIDE SEQUENCE [LARGE SCALE GENOMIC DNA]</scope>
    <source>
        <strain evidence="15 16">CHIC02 1186E3-8</strain>
    </source>
</reference>
<feature type="domain" description="CBS" evidence="13">
    <location>
        <begin position="236"/>
        <end position="296"/>
    </location>
</feature>
<dbReference type="Gene3D" id="3.10.580.10">
    <property type="entry name" value="CBS-domain"/>
    <property type="match status" value="1"/>
</dbReference>
<feature type="transmembrane region" description="Helical" evidence="12">
    <location>
        <begin position="20"/>
        <end position="44"/>
    </location>
</feature>
<evidence type="ECO:0000256" key="3">
    <source>
        <dbReference type="ARBA" id="ARBA00022475"/>
    </source>
</evidence>
<dbReference type="Pfam" id="PF01595">
    <property type="entry name" value="CNNM"/>
    <property type="match status" value="1"/>
</dbReference>
<feature type="region of interest" description="Disordered" evidence="11">
    <location>
        <begin position="482"/>
        <end position="507"/>
    </location>
</feature>
<evidence type="ECO:0000256" key="11">
    <source>
        <dbReference type="SAM" id="MobiDB-lite"/>
    </source>
</evidence>
<dbReference type="Pfam" id="PF00571">
    <property type="entry name" value="CBS"/>
    <property type="match status" value="2"/>
</dbReference>
<evidence type="ECO:0000259" key="13">
    <source>
        <dbReference type="PROSITE" id="PS51371"/>
    </source>
</evidence>
<dbReference type="Gene3D" id="3.30.465.10">
    <property type="match status" value="1"/>
</dbReference>
<dbReference type="InterPro" id="IPR046342">
    <property type="entry name" value="CBS_dom_sf"/>
</dbReference>
<name>A0ABY8C5I8_9FIRM</name>
<comment type="subcellular location">
    <subcellularLocation>
        <location evidence="1">Cell membrane</location>
        <topology evidence="1">Multi-pass membrane protein</topology>
    </subcellularLocation>
</comment>
<evidence type="ECO:0000256" key="2">
    <source>
        <dbReference type="ARBA" id="ARBA00006337"/>
    </source>
</evidence>
<feature type="transmembrane region" description="Helical" evidence="12">
    <location>
        <begin position="115"/>
        <end position="135"/>
    </location>
</feature>
<dbReference type="InterPro" id="IPR016169">
    <property type="entry name" value="FAD-bd_PCMH_sub2"/>
</dbReference>
<evidence type="ECO:0000313" key="16">
    <source>
        <dbReference type="Proteomes" id="UP001220478"/>
    </source>
</evidence>
<keyword evidence="8 10" id="KW-0472">Membrane</keyword>
<organism evidence="15 16">
    <name type="scientific">Amygdalobacter indicium</name>
    <dbReference type="NCBI Taxonomy" id="3029272"/>
    <lineage>
        <taxon>Bacteria</taxon>
        <taxon>Bacillati</taxon>
        <taxon>Bacillota</taxon>
        <taxon>Clostridia</taxon>
        <taxon>Eubacteriales</taxon>
        <taxon>Oscillospiraceae</taxon>
        <taxon>Amygdalobacter</taxon>
    </lineage>
</organism>
<feature type="region of interest" description="Disordered" evidence="11">
    <location>
        <begin position="523"/>
        <end position="543"/>
    </location>
</feature>
<keyword evidence="4 10" id="KW-0812">Transmembrane</keyword>
<dbReference type="PROSITE" id="PS51846">
    <property type="entry name" value="CNNM"/>
    <property type="match status" value="1"/>
</dbReference>
<dbReference type="InterPro" id="IPR036318">
    <property type="entry name" value="FAD-bd_PCMH-like_sf"/>
</dbReference>
<accession>A0ABY8C5I8</accession>
<evidence type="ECO:0000256" key="1">
    <source>
        <dbReference type="ARBA" id="ARBA00004651"/>
    </source>
</evidence>
<keyword evidence="7 9" id="KW-0129">CBS domain</keyword>
<dbReference type="EMBL" id="CP118868">
    <property type="protein sequence ID" value="WEG35956.1"/>
    <property type="molecule type" value="Genomic_DNA"/>
</dbReference>
<dbReference type="PANTHER" id="PTHR43099">
    <property type="entry name" value="UPF0053 PROTEIN YRKA"/>
    <property type="match status" value="1"/>
</dbReference>
<sequence>MDDPWIFNLAVQNKTDIGSLVFDLVIILVLVLINGFFSAAEMAIVNLKDAKIRKEAEEGNLIAAKLIYFLDNQANFLATIQVCITLAGFMSASFGADKLASRLQLWLDPERTAPWIGTLSVVIITFIISYISLVLGELVPKRLAMNNPERFARRFVTVLRVADILLRPMAQFLNFTANMILKLLHVPVAKPKEVVTEEEIRMLVDISSSSGNIHAAEGQMIDNIFELNDTEVNEIMTHRTNIVALPVTATFDELADLLASEKYSRIPIYEEDIDDIIGVVSIKDVVQYMIKQEKDKFDLRKIMRAPYLVPESKSVDALFKDMQRDHVSMAIVIDEYGGTAGLVSLEDVLEEIVGNIEDEYDEEDSDIILRPDGSYIVSGLLSLDEVEEKINHLNQQKDGTYREGTDELLFDEDDQNDFDTIAGLVLQRLGRIPDQKSLPYVEDERFIFHVIEMEDNRIAKIQLGIKWYNRGEMNRTLEELNKQKEKDKEVDAKETEEEPIEEKSVEKTASLLQAAALKKTNSSFVREFARRPDEPDEDSMNKE</sequence>
<dbReference type="InterPro" id="IPR044751">
    <property type="entry name" value="Ion_transp-like_CBS"/>
</dbReference>
<dbReference type="SUPFAM" id="SSF56176">
    <property type="entry name" value="FAD-binding/transporter-associated domain-like"/>
    <property type="match status" value="1"/>
</dbReference>
<dbReference type="SMART" id="SM01091">
    <property type="entry name" value="CorC_HlyC"/>
    <property type="match status" value="1"/>
</dbReference>
<gene>
    <name evidence="15" type="ORF">PYS61_01945</name>
</gene>
<keyword evidence="6 10" id="KW-1133">Transmembrane helix</keyword>
<dbReference type="PANTHER" id="PTHR43099:SF2">
    <property type="entry name" value="UPF0053 PROTEIN YRKA"/>
    <property type="match status" value="1"/>
</dbReference>